<dbReference type="AlphaFoldDB" id="A0A343THM9"/>
<evidence type="ECO:0000313" key="2">
    <source>
        <dbReference type="EMBL" id="AUX08601.1"/>
    </source>
</evidence>
<feature type="transmembrane region" description="Helical" evidence="1">
    <location>
        <begin position="60"/>
        <end position="78"/>
    </location>
</feature>
<dbReference type="EMBL" id="CP025066">
    <property type="protein sequence ID" value="AUX08601.1"/>
    <property type="molecule type" value="Genomic_DNA"/>
</dbReference>
<keyword evidence="3" id="KW-1185">Reference proteome</keyword>
<keyword evidence="1" id="KW-0472">Membrane</keyword>
<keyword evidence="1" id="KW-1133">Transmembrane helix</keyword>
<protein>
    <submittedName>
        <fullName evidence="2">Putative membrane-bound metal-dependent hydrolase (DUF457)</fullName>
    </submittedName>
</protein>
<dbReference type="OrthoDB" id="200338at2157"/>
<evidence type="ECO:0000313" key="3">
    <source>
        <dbReference type="Proteomes" id="UP000263012"/>
    </source>
</evidence>
<keyword evidence="1" id="KW-0812">Transmembrane</keyword>
<proteinExistence type="predicted"/>
<dbReference type="RefSeq" id="WP_161945909.1">
    <property type="nucleotide sequence ID" value="NZ_CP025066.1"/>
</dbReference>
<dbReference type="InterPro" id="IPR007404">
    <property type="entry name" value="YdjM-like"/>
</dbReference>
<dbReference type="KEGG" id="hdf:AArcSl_0963"/>
<gene>
    <name evidence="2" type="ORF">AArcSl_0963</name>
</gene>
<dbReference type="GeneID" id="37877308"/>
<accession>A0A343THM9</accession>
<evidence type="ECO:0000256" key="1">
    <source>
        <dbReference type="SAM" id="Phobius"/>
    </source>
</evidence>
<sequence>MLPVVHPGLAYLVYTGWTHLTSGRPPGGLATLALVGGALLPDLIDQPLYFLLPLPSTRTLAHSLLVAVPVTVVVVVAVRRSSLSNTVGNGFAIGYLSHPIADAFWPLLLGKHAELGFLLWPLTESPAYEGEKALFVVGDVTVTTWWPELGLLALATVVWWLDGKPGITAVVELLEGSQ</sequence>
<organism evidence="2 3">
    <name type="scientific">Halalkaliarchaeum desulfuricum</name>
    <dbReference type="NCBI Taxonomy" id="2055893"/>
    <lineage>
        <taxon>Archaea</taxon>
        <taxon>Methanobacteriati</taxon>
        <taxon>Methanobacteriota</taxon>
        <taxon>Stenosarchaea group</taxon>
        <taxon>Halobacteria</taxon>
        <taxon>Halobacteriales</taxon>
        <taxon>Haloferacaceae</taxon>
        <taxon>Halalkaliarchaeum</taxon>
    </lineage>
</organism>
<dbReference type="GO" id="GO:0016787">
    <property type="term" value="F:hydrolase activity"/>
    <property type="evidence" value="ECO:0007669"/>
    <property type="project" value="UniProtKB-KW"/>
</dbReference>
<dbReference type="Proteomes" id="UP000263012">
    <property type="component" value="Chromosome"/>
</dbReference>
<dbReference type="Pfam" id="PF04307">
    <property type="entry name" value="YdjM"/>
    <property type="match status" value="1"/>
</dbReference>
<name>A0A343THM9_9EURY</name>
<keyword evidence="2" id="KW-0378">Hydrolase</keyword>
<reference evidence="3" key="1">
    <citation type="submission" date="2017-11" db="EMBL/GenBank/DDBJ databases">
        <title>Phenotypic and genomic properties of facultatively anaerobic sulfur-reducing natronoarchaea from hypersaline soda lakes.</title>
        <authorList>
            <person name="Sorokin D.Y."/>
            <person name="Kublanov I.V."/>
            <person name="Roman P."/>
            <person name="Sinninghe Damste J.S."/>
            <person name="Golyshin P.N."/>
            <person name="Rojo D."/>
            <person name="Ciordia S."/>
            <person name="Mena M.D.C."/>
            <person name="Ferrer M."/>
            <person name="Messina E."/>
            <person name="Smedile F."/>
            <person name="La Spada G."/>
            <person name="La Cono V."/>
            <person name="Yakimov M.M."/>
        </authorList>
    </citation>
    <scope>NUCLEOTIDE SEQUENCE [LARGE SCALE GENOMIC DNA]</scope>
    <source>
        <strain evidence="3">AArc-Sl</strain>
    </source>
</reference>